<evidence type="ECO:0000313" key="3">
    <source>
        <dbReference type="Proteomes" id="UP001223829"/>
    </source>
</evidence>
<accession>A0AAW6W2L1</accession>
<dbReference type="GO" id="GO:0016740">
    <property type="term" value="F:transferase activity"/>
    <property type="evidence" value="ECO:0007669"/>
    <property type="project" value="UniProtKB-KW"/>
</dbReference>
<dbReference type="PROSITE" id="PS51094">
    <property type="entry name" value="PTS_EIIA_TYPE_2"/>
    <property type="match status" value="1"/>
</dbReference>
<dbReference type="Gene3D" id="3.40.930.10">
    <property type="entry name" value="Mannitol-specific EII, Chain A"/>
    <property type="match status" value="1"/>
</dbReference>
<keyword evidence="2" id="KW-0808">Transferase</keyword>
<dbReference type="AlphaFoldDB" id="A0AAW6W2L1"/>
<dbReference type="InterPro" id="IPR016152">
    <property type="entry name" value="PTrfase/Anion_transptr"/>
</dbReference>
<dbReference type="PANTHER" id="PTHR47738:SF4">
    <property type="entry name" value="PTS SYSTEM GALACTITOL-SPECIFIC EIIA COMPONENT"/>
    <property type="match status" value="1"/>
</dbReference>
<sequence length="152" mass="16845">MSNYRLFVSTGLNFADSTEALQHIGERMVKEGVVCDTYPAALLEREATYPTGIALEEHVVAIPHCEAIHAREPAIYLIRPSAPVSFSQADDDGQVAAELIIALIVTDPQEQLKLLRTLFGKLQQNEFIEGLLHAKETEIENYFHENILAAVA</sequence>
<dbReference type="Proteomes" id="UP001223829">
    <property type="component" value="Unassembled WGS sequence"/>
</dbReference>
<dbReference type="SUPFAM" id="SSF55804">
    <property type="entry name" value="Phoshotransferase/anion transport protein"/>
    <property type="match status" value="1"/>
</dbReference>
<reference evidence="2" key="1">
    <citation type="submission" date="2023-05" db="EMBL/GenBank/DDBJ databases">
        <title>Efficient inhibition of multidrug-resistant Escherichia coli by a new antibiotic combination.</title>
        <authorList>
            <person name="Lin T."/>
        </authorList>
    </citation>
    <scope>NUCLEOTIDE SEQUENCE</scope>
    <source>
        <strain evidence="2">YmmD45</strain>
    </source>
</reference>
<dbReference type="InterPro" id="IPR051541">
    <property type="entry name" value="PTS_SugarTrans_NitroReg"/>
</dbReference>
<gene>
    <name evidence="2" type="primary">gatA</name>
    <name evidence="2" type="ORF">QO046_18580</name>
</gene>
<dbReference type="InterPro" id="IPR002178">
    <property type="entry name" value="PTS_EIIA_type-2_dom"/>
</dbReference>
<dbReference type="EMBL" id="JASMQD010000001">
    <property type="protein sequence ID" value="MDK2696331.1"/>
    <property type="molecule type" value="Genomic_DNA"/>
</dbReference>
<dbReference type="GO" id="GO:0030295">
    <property type="term" value="F:protein kinase activator activity"/>
    <property type="evidence" value="ECO:0007669"/>
    <property type="project" value="TreeGrafter"/>
</dbReference>
<proteinExistence type="predicted"/>
<comment type="caution">
    <text evidence="2">The sequence shown here is derived from an EMBL/GenBank/DDBJ whole genome shotgun (WGS) entry which is preliminary data.</text>
</comment>
<dbReference type="EC" id="2.7.1.200" evidence="2"/>
<protein>
    <submittedName>
        <fullName evidence="2">PTS galactitol transporter subunit IIA</fullName>
        <ecNumber evidence="2">2.7.1.200</ecNumber>
    </submittedName>
</protein>
<organism evidence="2 3">
    <name type="scientific">Escherichia coli</name>
    <dbReference type="NCBI Taxonomy" id="562"/>
    <lineage>
        <taxon>Bacteria</taxon>
        <taxon>Pseudomonadati</taxon>
        <taxon>Pseudomonadota</taxon>
        <taxon>Gammaproteobacteria</taxon>
        <taxon>Enterobacterales</taxon>
        <taxon>Enterobacteriaceae</taxon>
        <taxon>Escherichia</taxon>
    </lineage>
</organism>
<dbReference type="RefSeq" id="WP_072643571.1">
    <property type="nucleotide sequence ID" value="NZ_BNFI01000001.1"/>
</dbReference>
<evidence type="ECO:0000259" key="1">
    <source>
        <dbReference type="PROSITE" id="PS51094"/>
    </source>
</evidence>
<dbReference type="Pfam" id="PF00359">
    <property type="entry name" value="PTS_EIIA_2"/>
    <property type="match status" value="1"/>
</dbReference>
<feature type="domain" description="PTS EIIA type-2" evidence="1">
    <location>
        <begin position="1"/>
        <end position="146"/>
    </location>
</feature>
<dbReference type="NCBIfam" id="NF007236">
    <property type="entry name" value="PRK09665.1"/>
    <property type="match status" value="1"/>
</dbReference>
<dbReference type="CDD" id="cd00211">
    <property type="entry name" value="PTS_IIA_fru"/>
    <property type="match status" value="1"/>
</dbReference>
<name>A0AAW6W2L1_ECOLX</name>
<evidence type="ECO:0000313" key="2">
    <source>
        <dbReference type="EMBL" id="MDK2696331.1"/>
    </source>
</evidence>
<dbReference type="PANTHER" id="PTHR47738">
    <property type="entry name" value="PTS SYSTEM FRUCTOSE-LIKE EIIA COMPONENT-RELATED"/>
    <property type="match status" value="1"/>
</dbReference>